<evidence type="ECO:0000256" key="4">
    <source>
        <dbReference type="ARBA" id="ARBA00023136"/>
    </source>
</evidence>
<protein>
    <submittedName>
        <fullName evidence="7">Dicarboxylic amino acid permease</fullName>
    </submittedName>
</protein>
<organism evidence="7 8">
    <name type="scientific">Aureobasidium melanogenum</name>
    <name type="common">Aureobasidium pullulans var. melanogenum</name>
    <dbReference type="NCBI Taxonomy" id="46634"/>
    <lineage>
        <taxon>Eukaryota</taxon>
        <taxon>Fungi</taxon>
        <taxon>Dikarya</taxon>
        <taxon>Ascomycota</taxon>
        <taxon>Pezizomycotina</taxon>
        <taxon>Dothideomycetes</taxon>
        <taxon>Dothideomycetidae</taxon>
        <taxon>Dothideales</taxon>
        <taxon>Saccotheciaceae</taxon>
        <taxon>Aureobasidium</taxon>
    </lineage>
</organism>
<feature type="transmembrane region" description="Helical" evidence="5">
    <location>
        <begin position="108"/>
        <end position="128"/>
    </location>
</feature>
<feature type="transmembrane region" description="Helical" evidence="5">
    <location>
        <begin position="149"/>
        <end position="169"/>
    </location>
</feature>
<feature type="transmembrane region" description="Helical" evidence="5">
    <location>
        <begin position="359"/>
        <end position="380"/>
    </location>
</feature>
<feature type="transmembrane region" description="Helical" evidence="5">
    <location>
        <begin position="27"/>
        <end position="48"/>
    </location>
</feature>
<feature type="transmembrane region" description="Helical" evidence="5">
    <location>
        <begin position="321"/>
        <end position="339"/>
    </location>
</feature>
<sequence length="432" mass="48335">IIVTPNQLTAAALVISYWVDADKVNPGVWITIFLIAIIAINYLGIRFFGEFEFWLSSIKVLVVCGMIILSLVLALGGGPDGDRKGFRYWKNPGAFKEYKGTGDAGRFYGLWSSMVTAVFAYLGTELVGVTVGEAENPRKTIPRAIRLTFFRIVFFYILSVLLVGMIVPYNSDKLAFATKQSNSAAASPFVVAIQLAGIKGLPGFLNACILIFVFSACNSDLYIASRTIHGLALRGQAPKILAKTDKRGVPYYSLGLSSLFCLLAYMNVSSSSKEVFGYFVNLTTIFGLLTWISILVTHIWFRRACKAQGVTPKQLPYAAPLGIWGSYFSLFWCCLIALTKNFAAFTHDKKTYGDFDYKNFITGYLGIPLYLILLFGYKFIKKSKGVKPSEADLFTGKDVFDRDEEYWKAVEHEKDAKRDGSWFYRTFLSWLF</sequence>
<feature type="transmembrane region" description="Helical" evidence="5">
    <location>
        <begin position="278"/>
        <end position="301"/>
    </location>
</feature>
<name>A0A9P8E8M3_AURME</name>
<dbReference type="AlphaFoldDB" id="A0A9P8E8M3"/>
<evidence type="ECO:0000256" key="2">
    <source>
        <dbReference type="ARBA" id="ARBA00022692"/>
    </source>
</evidence>
<dbReference type="Pfam" id="PF00324">
    <property type="entry name" value="AA_permease"/>
    <property type="match status" value="1"/>
</dbReference>
<feature type="transmembrane region" description="Helical" evidence="5">
    <location>
        <begin position="60"/>
        <end position="78"/>
    </location>
</feature>
<evidence type="ECO:0000256" key="3">
    <source>
        <dbReference type="ARBA" id="ARBA00022989"/>
    </source>
</evidence>
<dbReference type="PANTHER" id="PTHR43341">
    <property type="entry name" value="AMINO ACID PERMEASE"/>
    <property type="match status" value="1"/>
</dbReference>
<reference evidence="7" key="2">
    <citation type="submission" date="2021-08" db="EMBL/GenBank/DDBJ databases">
        <authorList>
            <person name="Gostincar C."/>
            <person name="Sun X."/>
            <person name="Song Z."/>
            <person name="Gunde-Cimerman N."/>
        </authorList>
    </citation>
    <scope>NUCLEOTIDE SEQUENCE</scope>
    <source>
        <strain evidence="7">EXF-9911</strain>
    </source>
</reference>
<evidence type="ECO:0000256" key="5">
    <source>
        <dbReference type="SAM" id="Phobius"/>
    </source>
</evidence>
<feature type="transmembrane region" description="Helical" evidence="5">
    <location>
        <begin position="249"/>
        <end position="266"/>
    </location>
</feature>
<comment type="subcellular location">
    <subcellularLocation>
        <location evidence="1">Membrane</location>
        <topology evidence="1">Multi-pass membrane protein</topology>
    </subcellularLocation>
</comment>
<keyword evidence="2 5" id="KW-0812">Transmembrane</keyword>
<dbReference type="EMBL" id="JAHFXF010000740">
    <property type="protein sequence ID" value="KAG9683096.1"/>
    <property type="molecule type" value="Genomic_DNA"/>
</dbReference>
<dbReference type="GO" id="GO:0015171">
    <property type="term" value="F:amino acid transmembrane transporter activity"/>
    <property type="evidence" value="ECO:0007669"/>
    <property type="project" value="TreeGrafter"/>
</dbReference>
<evidence type="ECO:0000313" key="8">
    <source>
        <dbReference type="Proteomes" id="UP000779574"/>
    </source>
</evidence>
<feature type="transmembrane region" description="Helical" evidence="5">
    <location>
        <begin position="189"/>
        <end position="216"/>
    </location>
</feature>
<feature type="non-terminal residue" evidence="7">
    <location>
        <position position="432"/>
    </location>
</feature>
<comment type="caution">
    <text evidence="7">The sequence shown here is derived from an EMBL/GenBank/DDBJ whole genome shotgun (WGS) entry which is preliminary data.</text>
</comment>
<dbReference type="PANTHER" id="PTHR43341:SF9">
    <property type="entry name" value="DICARBOXYLIC AMINO ACID PERMEASE"/>
    <property type="match status" value="1"/>
</dbReference>
<evidence type="ECO:0000259" key="6">
    <source>
        <dbReference type="Pfam" id="PF00324"/>
    </source>
</evidence>
<dbReference type="PIRSF" id="PIRSF006060">
    <property type="entry name" value="AA_transporter"/>
    <property type="match status" value="1"/>
</dbReference>
<dbReference type="GO" id="GO:0016020">
    <property type="term" value="C:membrane"/>
    <property type="evidence" value="ECO:0007669"/>
    <property type="project" value="UniProtKB-SubCell"/>
</dbReference>
<dbReference type="Proteomes" id="UP000779574">
    <property type="component" value="Unassembled WGS sequence"/>
</dbReference>
<keyword evidence="3 5" id="KW-1133">Transmembrane helix</keyword>
<keyword evidence="4 5" id="KW-0472">Membrane</keyword>
<evidence type="ECO:0000256" key="1">
    <source>
        <dbReference type="ARBA" id="ARBA00004141"/>
    </source>
</evidence>
<feature type="non-terminal residue" evidence="7">
    <location>
        <position position="1"/>
    </location>
</feature>
<dbReference type="Gene3D" id="1.20.1740.10">
    <property type="entry name" value="Amino acid/polyamine transporter I"/>
    <property type="match status" value="1"/>
</dbReference>
<feature type="domain" description="Amino acid permease/ SLC12A" evidence="6">
    <location>
        <begin position="1"/>
        <end position="384"/>
    </location>
</feature>
<accession>A0A9P8E8M3</accession>
<dbReference type="InterPro" id="IPR050524">
    <property type="entry name" value="APC_YAT"/>
</dbReference>
<reference evidence="7" key="1">
    <citation type="journal article" date="2021" name="J Fungi (Basel)">
        <title>Virulence traits and population genomics of the black yeast Aureobasidium melanogenum.</title>
        <authorList>
            <person name="Cernosa A."/>
            <person name="Sun X."/>
            <person name="Gostincar C."/>
            <person name="Fang C."/>
            <person name="Gunde-Cimerman N."/>
            <person name="Song Z."/>
        </authorList>
    </citation>
    <scope>NUCLEOTIDE SEQUENCE</scope>
    <source>
        <strain evidence="7">EXF-9911</strain>
    </source>
</reference>
<gene>
    <name evidence="7" type="ORF">KCU76_g13330</name>
</gene>
<dbReference type="InterPro" id="IPR004841">
    <property type="entry name" value="AA-permease/SLC12A_dom"/>
</dbReference>
<proteinExistence type="predicted"/>
<evidence type="ECO:0000313" key="7">
    <source>
        <dbReference type="EMBL" id="KAG9683096.1"/>
    </source>
</evidence>